<keyword evidence="1" id="KW-0479">Metal-binding</keyword>
<reference evidence="9" key="2">
    <citation type="submission" date="2021-01" db="EMBL/GenBank/DDBJ databases">
        <authorList>
            <person name="Schikora-Tamarit M.A."/>
        </authorList>
    </citation>
    <scope>NUCLEOTIDE SEQUENCE</scope>
    <source>
        <strain evidence="9">CBS2887</strain>
    </source>
</reference>
<dbReference type="SUPFAM" id="SSF57701">
    <property type="entry name" value="Zn2/Cys6 DNA-binding domain"/>
    <property type="match status" value="1"/>
</dbReference>
<organism evidence="9 10">
    <name type="scientific">Wickerhamomyces pijperi</name>
    <name type="common">Yeast</name>
    <name type="synonym">Pichia pijperi</name>
    <dbReference type="NCBI Taxonomy" id="599730"/>
    <lineage>
        <taxon>Eukaryota</taxon>
        <taxon>Fungi</taxon>
        <taxon>Dikarya</taxon>
        <taxon>Ascomycota</taxon>
        <taxon>Saccharomycotina</taxon>
        <taxon>Saccharomycetes</taxon>
        <taxon>Phaffomycetales</taxon>
        <taxon>Wickerhamomycetaceae</taxon>
        <taxon>Wickerhamomyces</taxon>
    </lineage>
</organism>
<comment type="caution">
    <text evidence="9">The sequence shown here is derived from an EMBL/GenBank/DDBJ whole genome shotgun (WGS) entry which is preliminary data.</text>
</comment>
<accession>A0A9P8Q8B5</accession>
<sequence>MSTVADSLKPNQGNNTQCSEDHITDIDTIGPVTATLTPDKEVQESINLDRNLLRTNQLNSLVLSLEQEYAVGVLSGTSSSTSLQLVSLSSSGPTTTPSASYLPPLLDTAPGPMRSNKDINVSAYRILEKFNTVNDPRIIKDMSWMKAGAPSNTPVLSPDRKKERLREMAKTDLVKKGARKHKNSNSDIVKSSNGDTLPEDGMERNPQSKLVAGLPTIPSGSIFDSSPNKKTQLSLNDLVNAVNAHASIDETASSSPLAKQTDPTYPSPFQHYNSTFSNYTTAENMFSSRNLNTNSSFLHGNSNDSYYVNNYDILDSAFKNKLDQNLNSTFNKPNLNLTAPSSSNTANGSTSKLLIPTAPISTLQNTFDRSITSSPLPKFETDFPDPKPIIDIFQTSSVSLSDNEDSGDNPVHRRSKSLSENPNCHQGPKPFKLRPKLINPANNLPKLSELIPKDEFPTYRASLLDNIARENVIVETSNSKVSENSKTAEVHKESDVEGEFDVGSNSVSEIESTSRFDNWKLDHEICDIHEENTDEDNVVMEGLSGESRRTSLEDENTDIDNMIKKSILSGPKVSTKRGRPKKAEKEDQDEMTGDVENTNDCHADDIKETKKKKRRRPSNSSVSKPLIPSEKSKPAKNNTLISDDLVKKKDSMSHPTRKKNAPPVNPPNKPTLEKINGKLVKVRIDKNKKKVLVQPRSKNGCWTCRIRKKKCSEEKPHCFQCLKLDLECDGYELEKPTFMMNHELQKEKLNHIKIHTSQRKKLGLIKYEDLVKSGKIIPANNVKIDGEEIDSE</sequence>
<feature type="compositionally biased region" description="Basic and acidic residues" evidence="7">
    <location>
        <begin position="486"/>
        <end position="495"/>
    </location>
</feature>
<dbReference type="CDD" id="cd00067">
    <property type="entry name" value="GAL4"/>
    <property type="match status" value="1"/>
</dbReference>
<keyword evidence="3" id="KW-0805">Transcription regulation</keyword>
<feature type="region of interest" description="Disordered" evidence="7">
    <location>
        <begin position="539"/>
        <end position="672"/>
    </location>
</feature>
<feature type="region of interest" description="Disordered" evidence="7">
    <location>
        <begin position="1"/>
        <end position="21"/>
    </location>
</feature>
<dbReference type="SMART" id="SM00066">
    <property type="entry name" value="GAL4"/>
    <property type="match status" value="1"/>
</dbReference>
<evidence type="ECO:0000256" key="6">
    <source>
        <dbReference type="ARBA" id="ARBA00023242"/>
    </source>
</evidence>
<dbReference type="PANTHER" id="PTHR36206:SF12">
    <property type="entry name" value="ASPERCRYPTIN BIOSYNTHESIS CLUSTER-SPECIFIC TRANSCRIPTION REGULATOR ATNN-RELATED"/>
    <property type="match status" value="1"/>
</dbReference>
<evidence type="ECO:0000256" key="2">
    <source>
        <dbReference type="ARBA" id="ARBA00022833"/>
    </source>
</evidence>
<dbReference type="GO" id="GO:0000981">
    <property type="term" value="F:DNA-binding transcription factor activity, RNA polymerase II-specific"/>
    <property type="evidence" value="ECO:0007669"/>
    <property type="project" value="InterPro"/>
</dbReference>
<keyword evidence="4" id="KW-0238">DNA-binding</keyword>
<evidence type="ECO:0000256" key="4">
    <source>
        <dbReference type="ARBA" id="ARBA00023125"/>
    </source>
</evidence>
<dbReference type="InterPro" id="IPR036864">
    <property type="entry name" value="Zn2-C6_fun-type_DNA-bd_sf"/>
</dbReference>
<evidence type="ECO:0000313" key="9">
    <source>
        <dbReference type="EMBL" id="KAH3684704.1"/>
    </source>
</evidence>
<dbReference type="InterPro" id="IPR001138">
    <property type="entry name" value="Zn2Cys6_DnaBD"/>
</dbReference>
<feature type="region of interest" description="Disordered" evidence="7">
    <location>
        <begin position="171"/>
        <end position="204"/>
    </location>
</feature>
<feature type="compositionally biased region" description="Polar residues" evidence="7">
    <location>
        <begin position="185"/>
        <end position="195"/>
    </location>
</feature>
<evidence type="ECO:0000256" key="5">
    <source>
        <dbReference type="ARBA" id="ARBA00023163"/>
    </source>
</evidence>
<dbReference type="EMBL" id="JAEUBG010002357">
    <property type="protein sequence ID" value="KAH3684704.1"/>
    <property type="molecule type" value="Genomic_DNA"/>
</dbReference>
<name>A0A9P8Q8B5_WICPI</name>
<dbReference type="Proteomes" id="UP000774326">
    <property type="component" value="Unassembled WGS sequence"/>
</dbReference>
<gene>
    <name evidence="9" type="ORF">WICPIJ_004339</name>
</gene>
<feature type="region of interest" description="Disordered" evidence="7">
    <location>
        <begin position="397"/>
        <end position="434"/>
    </location>
</feature>
<dbReference type="InterPro" id="IPR052360">
    <property type="entry name" value="Transcr_Regulatory_Proteins"/>
</dbReference>
<dbReference type="PROSITE" id="PS50048">
    <property type="entry name" value="ZN2_CY6_FUNGAL_2"/>
    <property type="match status" value="1"/>
</dbReference>
<feature type="compositionally biased region" description="Basic and acidic residues" evidence="7">
    <location>
        <begin position="599"/>
        <end position="608"/>
    </location>
</feature>
<dbReference type="GO" id="GO:0003677">
    <property type="term" value="F:DNA binding"/>
    <property type="evidence" value="ECO:0007669"/>
    <property type="project" value="UniProtKB-KW"/>
</dbReference>
<feature type="domain" description="Zn(2)-C6 fungal-type" evidence="8">
    <location>
        <begin position="700"/>
        <end position="728"/>
    </location>
</feature>
<dbReference type="OrthoDB" id="3251668at2759"/>
<keyword evidence="5" id="KW-0804">Transcription</keyword>
<proteinExistence type="predicted"/>
<keyword evidence="10" id="KW-1185">Reference proteome</keyword>
<dbReference type="PANTHER" id="PTHR36206">
    <property type="entry name" value="ASPERCRYPTIN BIOSYNTHESIS CLUSTER-SPECIFIC TRANSCRIPTION REGULATOR ATNN-RELATED"/>
    <property type="match status" value="1"/>
</dbReference>
<feature type="region of interest" description="Disordered" evidence="7">
    <location>
        <begin position="484"/>
        <end position="506"/>
    </location>
</feature>
<keyword evidence="2" id="KW-0862">Zinc</keyword>
<reference evidence="9" key="1">
    <citation type="journal article" date="2021" name="Open Biol.">
        <title>Shared evolutionary footprints suggest mitochondrial oxidative damage underlies multiple complex I losses in fungi.</title>
        <authorList>
            <person name="Schikora-Tamarit M.A."/>
            <person name="Marcet-Houben M."/>
            <person name="Nosek J."/>
            <person name="Gabaldon T."/>
        </authorList>
    </citation>
    <scope>NUCLEOTIDE SEQUENCE</scope>
    <source>
        <strain evidence="9">CBS2887</strain>
    </source>
</reference>
<feature type="compositionally biased region" description="Polar residues" evidence="7">
    <location>
        <begin position="1"/>
        <end position="18"/>
    </location>
</feature>
<evidence type="ECO:0000256" key="3">
    <source>
        <dbReference type="ARBA" id="ARBA00023015"/>
    </source>
</evidence>
<evidence type="ECO:0000256" key="7">
    <source>
        <dbReference type="SAM" id="MobiDB-lite"/>
    </source>
</evidence>
<dbReference type="PROSITE" id="PS00463">
    <property type="entry name" value="ZN2_CY6_FUNGAL_1"/>
    <property type="match status" value="1"/>
</dbReference>
<keyword evidence="6" id="KW-0539">Nucleus</keyword>
<evidence type="ECO:0000256" key="1">
    <source>
        <dbReference type="ARBA" id="ARBA00022723"/>
    </source>
</evidence>
<dbReference type="AlphaFoldDB" id="A0A9P8Q8B5"/>
<evidence type="ECO:0000259" key="8">
    <source>
        <dbReference type="PROSITE" id="PS50048"/>
    </source>
</evidence>
<evidence type="ECO:0000313" key="10">
    <source>
        <dbReference type="Proteomes" id="UP000774326"/>
    </source>
</evidence>
<protein>
    <recommendedName>
        <fullName evidence="8">Zn(2)-C6 fungal-type domain-containing protein</fullName>
    </recommendedName>
</protein>
<dbReference type="Pfam" id="PF00172">
    <property type="entry name" value="Zn_clus"/>
    <property type="match status" value="1"/>
</dbReference>
<dbReference type="Gene3D" id="4.10.240.10">
    <property type="entry name" value="Zn(2)-C6 fungal-type DNA-binding domain"/>
    <property type="match status" value="1"/>
</dbReference>
<dbReference type="GO" id="GO:0008270">
    <property type="term" value="F:zinc ion binding"/>
    <property type="evidence" value="ECO:0007669"/>
    <property type="project" value="InterPro"/>
</dbReference>